<dbReference type="AlphaFoldDB" id="A0A1I8G4T4"/>
<evidence type="ECO:0000256" key="1">
    <source>
        <dbReference type="SAM" id="MobiDB-lite"/>
    </source>
</evidence>
<evidence type="ECO:0000313" key="4">
    <source>
        <dbReference type="WBParaSite" id="maker-uti_cns_0000755-snap-gene-0.2-mRNA-1"/>
    </source>
</evidence>
<feature type="transmembrane region" description="Helical" evidence="2">
    <location>
        <begin position="238"/>
        <end position="257"/>
    </location>
</feature>
<feature type="transmembrane region" description="Helical" evidence="2">
    <location>
        <begin position="199"/>
        <end position="226"/>
    </location>
</feature>
<feature type="transmembrane region" description="Helical" evidence="2">
    <location>
        <begin position="269"/>
        <end position="288"/>
    </location>
</feature>
<keyword evidence="2" id="KW-0472">Membrane</keyword>
<feature type="region of interest" description="Disordered" evidence="1">
    <location>
        <begin position="25"/>
        <end position="58"/>
    </location>
</feature>
<feature type="transmembrane region" description="Helical" evidence="2">
    <location>
        <begin position="82"/>
        <end position="99"/>
    </location>
</feature>
<evidence type="ECO:0000256" key="2">
    <source>
        <dbReference type="SAM" id="Phobius"/>
    </source>
</evidence>
<reference evidence="4" key="1">
    <citation type="submission" date="2016-11" db="UniProtKB">
        <authorList>
            <consortium name="WormBaseParasite"/>
        </authorList>
    </citation>
    <scope>IDENTIFICATION</scope>
</reference>
<keyword evidence="3" id="KW-1185">Reference proteome</keyword>
<feature type="compositionally biased region" description="Polar residues" evidence="1">
    <location>
        <begin position="33"/>
        <end position="55"/>
    </location>
</feature>
<name>A0A1I8G4T4_9PLAT</name>
<protein>
    <submittedName>
        <fullName evidence="4">CG32743</fullName>
    </submittedName>
</protein>
<dbReference type="Proteomes" id="UP000095280">
    <property type="component" value="Unplaced"/>
</dbReference>
<keyword evidence="2" id="KW-1133">Transmembrane helix</keyword>
<accession>A0A1I8G4T4</accession>
<proteinExistence type="predicted"/>
<organism evidence="3 4">
    <name type="scientific">Macrostomum lignano</name>
    <dbReference type="NCBI Taxonomy" id="282301"/>
    <lineage>
        <taxon>Eukaryota</taxon>
        <taxon>Metazoa</taxon>
        <taxon>Spiralia</taxon>
        <taxon>Lophotrochozoa</taxon>
        <taxon>Platyhelminthes</taxon>
        <taxon>Rhabditophora</taxon>
        <taxon>Macrostomorpha</taxon>
        <taxon>Macrostomida</taxon>
        <taxon>Macrostomidae</taxon>
        <taxon>Macrostomum</taxon>
    </lineage>
</organism>
<sequence>FLKRSYAYDIRSTIARSKIQLQKKMEIERESSPHANSEATRQSQQHSSEHPSNNELWEEQQPLLSETQTQSLLVEPVVKLRCVMYLLSLVAVGFITSLIETEEFKKSNCHQNRTLTYESTVTKFERTFSPNEWVCWTVKNAYSISAIGVIFYLEKFVFSQSTIPRASMPHPLGNHRIVLTNVLSYIKAPKNMRSYPSGLFLITFIIFAVSLCLCGAVEIVCGIVDAADGNPQMQLAELFRRLLLVIFCLLQTRLFVVHRRHSVQWKLSATWLCGCHLLGMNIASWFFYVGLEIRQIGPACAEN</sequence>
<evidence type="ECO:0000313" key="3">
    <source>
        <dbReference type="Proteomes" id="UP000095280"/>
    </source>
</evidence>
<keyword evidence="2" id="KW-0812">Transmembrane</keyword>
<dbReference type="WBParaSite" id="maker-uti_cns_0000755-snap-gene-0.2-mRNA-1">
    <property type="protein sequence ID" value="maker-uti_cns_0000755-snap-gene-0.2-mRNA-1"/>
    <property type="gene ID" value="maker-uti_cns_0000755-snap-gene-0.2"/>
</dbReference>